<name>A0A380E361_STAAU</name>
<evidence type="ECO:0000313" key="2">
    <source>
        <dbReference type="EMBL" id="SUK96128.1"/>
    </source>
</evidence>
<organism evidence="2 3">
    <name type="scientific">Staphylococcus aureus</name>
    <dbReference type="NCBI Taxonomy" id="1280"/>
    <lineage>
        <taxon>Bacteria</taxon>
        <taxon>Bacillati</taxon>
        <taxon>Bacillota</taxon>
        <taxon>Bacilli</taxon>
        <taxon>Bacillales</taxon>
        <taxon>Staphylococcaceae</taxon>
        <taxon>Staphylococcus</taxon>
    </lineage>
</organism>
<dbReference type="GO" id="GO:0030340">
    <property type="term" value="F:hyaluronate lyase activity"/>
    <property type="evidence" value="ECO:0007669"/>
    <property type="project" value="UniProtKB-EC"/>
</dbReference>
<protein>
    <submittedName>
        <fullName evidence="2">Hyaluronate lyase</fullName>
        <ecNumber evidence="2">4.2.2.1</ecNumber>
    </submittedName>
</protein>
<dbReference type="Proteomes" id="UP000254502">
    <property type="component" value="Unassembled WGS sequence"/>
</dbReference>
<dbReference type="EC" id="4.2.2.1" evidence="2"/>
<sequence>MIKDNDGVFAGVNYSDSTKYFDINGITVELKEKGMFVIKKKDDNTYECSFYNPTPTNSTSNIESKIFIKGYTITNQSVSNFKESDIHFELTK</sequence>
<evidence type="ECO:0000259" key="1">
    <source>
        <dbReference type="Pfam" id="PF02884"/>
    </source>
</evidence>
<evidence type="ECO:0000313" key="3">
    <source>
        <dbReference type="Proteomes" id="UP000254502"/>
    </source>
</evidence>
<feature type="domain" description="Polysaccharide lyase family 8 C-terminal" evidence="1">
    <location>
        <begin position="2"/>
        <end position="60"/>
    </location>
</feature>
<dbReference type="GO" id="GO:0005975">
    <property type="term" value="P:carbohydrate metabolic process"/>
    <property type="evidence" value="ECO:0007669"/>
    <property type="project" value="InterPro"/>
</dbReference>
<dbReference type="AlphaFoldDB" id="A0A380E361"/>
<accession>A0A380E361</accession>
<dbReference type="InterPro" id="IPR004103">
    <property type="entry name" value="Lyase_8_C"/>
</dbReference>
<dbReference type="GO" id="GO:0005576">
    <property type="term" value="C:extracellular region"/>
    <property type="evidence" value="ECO:0007669"/>
    <property type="project" value="InterPro"/>
</dbReference>
<dbReference type="InterPro" id="IPR011071">
    <property type="entry name" value="Lyase_8-like_C"/>
</dbReference>
<keyword evidence="2" id="KW-0456">Lyase</keyword>
<dbReference type="Pfam" id="PF02884">
    <property type="entry name" value="Lyase_8_C"/>
    <property type="match status" value="1"/>
</dbReference>
<proteinExistence type="predicted"/>
<dbReference type="SUPFAM" id="SSF49863">
    <property type="entry name" value="Hyaluronate lyase-like, C-terminal domain"/>
    <property type="match status" value="1"/>
</dbReference>
<dbReference type="EMBL" id="UHAQ01000004">
    <property type="protein sequence ID" value="SUK96128.1"/>
    <property type="molecule type" value="Genomic_DNA"/>
</dbReference>
<reference evidence="2 3" key="1">
    <citation type="submission" date="2018-06" db="EMBL/GenBank/DDBJ databases">
        <authorList>
            <consortium name="Pathogen Informatics"/>
            <person name="Doyle S."/>
        </authorList>
    </citation>
    <scope>NUCLEOTIDE SEQUENCE [LARGE SCALE GENOMIC DNA]</scope>
    <source>
        <strain evidence="2 3">NCTC5664</strain>
    </source>
</reference>
<dbReference type="Gene3D" id="2.60.220.10">
    <property type="entry name" value="Polysaccharide lyase family 8-like, C-terminal"/>
    <property type="match status" value="1"/>
</dbReference>
<gene>
    <name evidence="2" type="ORF">NCTC5664_03898</name>
</gene>